<protein>
    <submittedName>
        <fullName evidence="2">Glycosyltransferase</fullName>
    </submittedName>
</protein>
<reference evidence="2 3" key="1">
    <citation type="submission" date="2019-09" db="EMBL/GenBank/DDBJ databases">
        <title>Genome sequence of Adhaeribacter sp. M2.</title>
        <authorList>
            <person name="Srinivasan S."/>
        </authorList>
    </citation>
    <scope>NUCLEOTIDE SEQUENCE [LARGE SCALE GENOMIC DNA]</scope>
    <source>
        <strain evidence="2 3">M2</strain>
    </source>
</reference>
<evidence type="ECO:0000313" key="2">
    <source>
        <dbReference type="EMBL" id="KAA9345573.1"/>
    </source>
</evidence>
<name>A0A5N1J5X7_9BACT</name>
<dbReference type="InterPro" id="IPR055259">
    <property type="entry name" value="YkvP/CgeB_Glyco_trans-like"/>
</dbReference>
<dbReference type="GO" id="GO:0016740">
    <property type="term" value="F:transferase activity"/>
    <property type="evidence" value="ECO:0007669"/>
    <property type="project" value="UniProtKB-KW"/>
</dbReference>
<gene>
    <name evidence="2" type="ORF">F0P94_00335</name>
</gene>
<feature type="domain" description="Spore protein YkvP/CgeB glycosyl transferase-like" evidence="1">
    <location>
        <begin position="205"/>
        <end position="350"/>
    </location>
</feature>
<dbReference type="RefSeq" id="WP_150901715.1">
    <property type="nucleotide sequence ID" value="NZ_VTWT01000001.1"/>
</dbReference>
<organism evidence="2 3">
    <name type="scientific">Adhaeribacter soli</name>
    <dbReference type="NCBI Taxonomy" id="2607655"/>
    <lineage>
        <taxon>Bacteria</taxon>
        <taxon>Pseudomonadati</taxon>
        <taxon>Bacteroidota</taxon>
        <taxon>Cytophagia</taxon>
        <taxon>Cytophagales</taxon>
        <taxon>Hymenobacteraceae</taxon>
        <taxon>Adhaeribacter</taxon>
    </lineage>
</organism>
<sequence length="359" mass="40908">MKNESLNIVILGLSITSSWGNGHATTFRGLVRELNKRGHRILFLERDVPWYSSNRDLPDPEFCDLALYQSIDDLKKYFTDQVREADMVMVGSYVPEGVEVGNWVMQTAQGIKAFYDIDTPVTLAKLAREDYEYLDPSLIPQYDLYLSFTGGPTLEKLEKEYGSPMARPLYCSFDPELYFPEDTPKVWDLGYLGTYSADRQPPLQKLMLDTAGYWKSGKFVVAGPQYPETIQWPTNVQHIQHLPPAGHRLFYNSQRFTLNITRADMIKAGFSPSVRLFEAAACGTPIISDYWQGLDEIFDFDDEILVSYSAEDTLVFLQDLPETERQAIGERARQKVLANHTAAHRALELEQYVKSLVTA</sequence>
<dbReference type="Proteomes" id="UP000326570">
    <property type="component" value="Unassembled WGS sequence"/>
</dbReference>
<dbReference type="SUPFAM" id="SSF53756">
    <property type="entry name" value="UDP-Glycosyltransferase/glycogen phosphorylase"/>
    <property type="match status" value="1"/>
</dbReference>
<dbReference type="AlphaFoldDB" id="A0A5N1J5X7"/>
<accession>A0A5N1J5X7</accession>
<proteinExistence type="predicted"/>
<evidence type="ECO:0000313" key="3">
    <source>
        <dbReference type="Proteomes" id="UP000326570"/>
    </source>
</evidence>
<dbReference type="Gene3D" id="3.40.50.2000">
    <property type="entry name" value="Glycogen Phosphorylase B"/>
    <property type="match status" value="1"/>
</dbReference>
<keyword evidence="3" id="KW-1185">Reference proteome</keyword>
<dbReference type="EMBL" id="VTWT01000001">
    <property type="protein sequence ID" value="KAA9345573.1"/>
    <property type="molecule type" value="Genomic_DNA"/>
</dbReference>
<evidence type="ECO:0000259" key="1">
    <source>
        <dbReference type="Pfam" id="PF13524"/>
    </source>
</evidence>
<dbReference type="Pfam" id="PF13524">
    <property type="entry name" value="Glyco_trans_1_2"/>
    <property type="match status" value="1"/>
</dbReference>
<keyword evidence="2" id="KW-0808">Transferase</keyword>
<comment type="caution">
    <text evidence="2">The sequence shown here is derived from an EMBL/GenBank/DDBJ whole genome shotgun (WGS) entry which is preliminary data.</text>
</comment>